<dbReference type="SUPFAM" id="SSF46785">
    <property type="entry name" value="Winged helix' DNA-binding domain"/>
    <property type="match status" value="1"/>
</dbReference>
<evidence type="ECO:0000313" key="5">
    <source>
        <dbReference type="Proteomes" id="UP000774326"/>
    </source>
</evidence>
<protein>
    <recommendedName>
        <fullName evidence="3">PCI domain-containing protein</fullName>
    </recommendedName>
</protein>
<evidence type="ECO:0000259" key="3">
    <source>
        <dbReference type="PROSITE" id="PS50250"/>
    </source>
</evidence>
<keyword evidence="2" id="KW-0647">Proteasome</keyword>
<dbReference type="GO" id="GO:0008541">
    <property type="term" value="C:proteasome regulatory particle, lid subcomplex"/>
    <property type="evidence" value="ECO:0007669"/>
    <property type="project" value="UniProtKB-ARBA"/>
</dbReference>
<dbReference type="AlphaFoldDB" id="A0A9P8PJP5"/>
<organism evidence="4 5">
    <name type="scientific">Wickerhamomyces pijperi</name>
    <name type="common">Yeast</name>
    <name type="synonym">Pichia pijperi</name>
    <dbReference type="NCBI Taxonomy" id="599730"/>
    <lineage>
        <taxon>Eukaryota</taxon>
        <taxon>Fungi</taxon>
        <taxon>Dikarya</taxon>
        <taxon>Ascomycota</taxon>
        <taxon>Saccharomycotina</taxon>
        <taxon>Saccharomycetes</taxon>
        <taxon>Phaffomycetales</taxon>
        <taxon>Wickerhamomycetaceae</taxon>
        <taxon>Wickerhamomyces</taxon>
    </lineage>
</organism>
<dbReference type="SUPFAM" id="SSF48452">
    <property type="entry name" value="TPR-like"/>
    <property type="match status" value="1"/>
</dbReference>
<dbReference type="SMART" id="SM00088">
    <property type="entry name" value="PINT"/>
    <property type="match status" value="1"/>
</dbReference>
<comment type="similarity">
    <text evidence="1">Belongs to the proteasome subunit S9 family.</text>
</comment>
<dbReference type="PANTHER" id="PTHR10678">
    <property type="entry name" value="26S PROTEASOME NON-ATPASE REGULATORY SUBUNIT 11/COP9 SIGNALOSOME COMPLEX SUBUNIT 2"/>
    <property type="match status" value="1"/>
</dbReference>
<feature type="domain" description="PCI" evidence="3">
    <location>
        <begin position="220"/>
        <end position="389"/>
    </location>
</feature>
<evidence type="ECO:0000313" key="4">
    <source>
        <dbReference type="EMBL" id="KAH3672654.1"/>
    </source>
</evidence>
<dbReference type="OrthoDB" id="1418352at2759"/>
<dbReference type="Pfam" id="PF18055">
    <property type="entry name" value="RPN6_N"/>
    <property type="match status" value="1"/>
</dbReference>
<dbReference type="InterPro" id="IPR000717">
    <property type="entry name" value="PCI_dom"/>
</dbReference>
<dbReference type="Pfam" id="PF18503">
    <property type="entry name" value="RPN6_C_helix"/>
    <property type="match status" value="1"/>
</dbReference>
<dbReference type="InterPro" id="IPR036390">
    <property type="entry name" value="WH_DNA-bd_sf"/>
</dbReference>
<reference evidence="4" key="2">
    <citation type="submission" date="2021-01" db="EMBL/GenBank/DDBJ databases">
        <authorList>
            <person name="Schikora-Tamarit M.A."/>
        </authorList>
    </citation>
    <scope>NUCLEOTIDE SEQUENCE</scope>
    <source>
        <strain evidence="4">CBS2887</strain>
    </source>
</reference>
<keyword evidence="5" id="KW-1185">Reference proteome</keyword>
<dbReference type="InterPro" id="IPR050871">
    <property type="entry name" value="26S_Proteasome/COP9_Components"/>
</dbReference>
<dbReference type="InterPro" id="IPR040780">
    <property type="entry name" value="Rpn6_C_helix"/>
</dbReference>
<dbReference type="PROSITE" id="PS50250">
    <property type="entry name" value="PCI"/>
    <property type="match status" value="1"/>
</dbReference>
<dbReference type="InterPro" id="IPR011990">
    <property type="entry name" value="TPR-like_helical_dom_sf"/>
</dbReference>
<dbReference type="Gene3D" id="1.25.40.570">
    <property type="match status" value="1"/>
</dbReference>
<dbReference type="SMART" id="SM00753">
    <property type="entry name" value="PAM"/>
    <property type="match status" value="1"/>
</dbReference>
<name>A0A9P8PJP5_WICPI</name>
<evidence type="ECO:0000256" key="1">
    <source>
        <dbReference type="ARBA" id="ARBA00007454"/>
    </source>
</evidence>
<accession>A0A9P8PJP5</accession>
<dbReference type="InterPro" id="IPR040773">
    <property type="entry name" value="Rpn6_N"/>
</dbReference>
<gene>
    <name evidence="4" type="ORF">WICPIJ_010024</name>
</gene>
<proteinExistence type="inferred from homology"/>
<sequence length="419" mass="47201">MTAPTLEDARAAVAAKNYTSAEQLYQQIIISKPLKQHDFSQQEKAIYELGELFQSLNDSEKLSALIPQARDVISSLAKSKAAKTIRSLIDLYDKIPESSDAQITSLKDCIQWSEKEKRSFLAQSLLIRLATVYFEKKQAYQSSLAIINDLNRQFKKLDDKSSLVEVQLLEAKVYHSLRNMAKAKAALTSARTSANAIYCPTATQAELDNMSGILHAEDKDYKTAFSYFYEAFESYNNSNEETNAVKVLKYMLLSKIMLNLIDDVKQILSAKYATKYSSREIDAMKAVSSAYANRSLKEFQEALQVYHTELSSDIIIKSHFNALYDTLLEQNLLKVIEPYSVVEISHIAQTIGLDSKQIEGKLSQMILDQVFYGVLDQGNGWLYVYDEPQTDKSYASGLELVGHLSNVVELLYEKAASLN</sequence>
<comment type="caution">
    <text evidence="4">The sequence shown here is derived from an EMBL/GenBank/DDBJ whole genome shotgun (WGS) entry which is preliminary data.</text>
</comment>
<dbReference type="Proteomes" id="UP000774326">
    <property type="component" value="Unassembled WGS sequence"/>
</dbReference>
<dbReference type="Pfam" id="PF01399">
    <property type="entry name" value="PCI"/>
    <property type="match status" value="1"/>
</dbReference>
<dbReference type="EMBL" id="JAEUBG010005785">
    <property type="protein sequence ID" value="KAH3672654.1"/>
    <property type="molecule type" value="Genomic_DNA"/>
</dbReference>
<reference evidence="4" key="1">
    <citation type="journal article" date="2021" name="Open Biol.">
        <title>Shared evolutionary footprints suggest mitochondrial oxidative damage underlies multiple complex I losses in fungi.</title>
        <authorList>
            <person name="Schikora-Tamarit M.A."/>
            <person name="Marcet-Houben M."/>
            <person name="Nosek J."/>
            <person name="Gabaldon T."/>
        </authorList>
    </citation>
    <scope>NUCLEOTIDE SEQUENCE</scope>
    <source>
        <strain evidence="4">CBS2887</strain>
    </source>
</reference>
<evidence type="ECO:0000256" key="2">
    <source>
        <dbReference type="ARBA" id="ARBA00022942"/>
    </source>
</evidence>